<dbReference type="PANTHER" id="PTHR35901">
    <property type="entry name" value="RIBONUCLEASE VAPC3"/>
    <property type="match status" value="1"/>
</dbReference>
<evidence type="ECO:0000256" key="1">
    <source>
        <dbReference type="ARBA" id="ARBA00022842"/>
    </source>
</evidence>
<sequence length="148" mass="17138">MKAENTSSFPCFVVDTSFMAAYLLNGFCDDEMTGCIKDIEYVLENNGQIYVPPLFWYEIENVLLYKTRSKKDGQMRLTTTDVMDIMYDLNCLPINTDLLPDGEIRQRIFAMAQEHGLSYYDAAYLELAHRFNLPLKTYDEDLKRAVEG</sequence>
<reference evidence="4" key="1">
    <citation type="submission" date="2016-10" db="EMBL/GenBank/DDBJ databases">
        <authorList>
            <person name="Varghese N."/>
            <person name="Submissions S."/>
        </authorList>
    </citation>
    <scope>NUCLEOTIDE SEQUENCE [LARGE SCALE GENOMIC DNA]</scope>
    <source>
        <strain evidence="4">XBD1002</strain>
    </source>
</reference>
<dbReference type="RefSeq" id="WP_074932997.1">
    <property type="nucleotide sequence ID" value="NZ_FORI01000009.1"/>
</dbReference>
<feature type="domain" description="PIN" evidence="2">
    <location>
        <begin position="13"/>
        <end position="145"/>
    </location>
</feature>
<name>A0A1I3MJQ2_9SPIR</name>
<keyword evidence="1" id="KW-0460">Magnesium</keyword>
<protein>
    <submittedName>
        <fullName evidence="3">Predicted nucleic acid-binding protein, contains PIN domain</fullName>
    </submittedName>
</protein>
<dbReference type="CDD" id="cd09873">
    <property type="entry name" value="PIN_Pae0151-like"/>
    <property type="match status" value="1"/>
</dbReference>
<dbReference type="Pfam" id="PF01850">
    <property type="entry name" value="PIN"/>
    <property type="match status" value="1"/>
</dbReference>
<dbReference type="Proteomes" id="UP000182737">
    <property type="component" value="Unassembled WGS sequence"/>
</dbReference>
<evidence type="ECO:0000313" key="3">
    <source>
        <dbReference type="EMBL" id="SFI97141.1"/>
    </source>
</evidence>
<dbReference type="AlphaFoldDB" id="A0A1I3MJQ2"/>
<organism evidence="3 4">
    <name type="scientific">Treponema bryantii</name>
    <dbReference type="NCBI Taxonomy" id="163"/>
    <lineage>
        <taxon>Bacteria</taxon>
        <taxon>Pseudomonadati</taxon>
        <taxon>Spirochaetota</taxon>
        <taxon>Spirochaetia</taxon>
        <taxon>Spirochaetales</taxon>
        <taxon>Treponemataceae</taxon>
        <taxon>Treponema</taxon>
    </lineage>
</organism>
<proteinExistence type="predicted"/>
<evidence type="ECO:0000313" key="4">
    <source>
        <dbReference type="Proteomes" id="UP000182737"/>
    </source>
</evidence>
<accession>A0A1I3MJQ2</accession>
<gene>
    <name evidence="3" type="ORF">SAMN04487775_10979</name>
</gene>
<evidence type="ECO:0000259" key="2">
    <source>
        <dbReference type="Pfam" id="PF01850"/>
    </source>
</evidence>
<dbReference type="InterPro" id="IPR002716">
    <property type="entry name" value="PIN_dom"/>
</dbReference>
<dbReference type="Gene3D" id="3.40.50.1010">
    <property type="entry name" value="5'-nuclease"/>
    <property type="match status" value="1"/>
</dbReference>
<dbReference type="InterPro" id="IPR051619">
    <property type="entry name" value="TypeII_TA_RNase_PINc/VapC"/>
</dbReference>
<dbReference type="InterPro" id="IPR029060">
    <property type="entry name" value="PIN-like_dom_sf"/>
</dbReference>
<dbReference type="PANTHER" id="PTHR35901:SF1">
    <property type="entry name" value="EXONUCLEASE VAPC9"/>
    <property type="match status" value="1"/>
</dbReference>
<dbReference type="SUPFAM" id="SSF88723">
    <property type="entry name" value="PIN domain-like"/>
    <property type="match status" value="1"/>
</dbReference>
<keyword evidence="4" id="KW-1185">Reference proteome</keyword>
<dbReference type="EMBL" id="FORI01000009">
    <property type="protein sequence ID" value="SFI97141.1"/>
    <property type="molecule type" value="Genomic_DNA"/>
</dbReference>
<dbReference type="OrthoDB" id="328160at2"/>
<dbReference type="InterPro" id="IPR044153">
    <property type="entry name" value="PIN_Pae0151-like"/>
</dbReference>